<proteinExistence type="predicted"/>
<protein>
    <recommendedName>
        <fullName evidence="3">Methyltransferase domain-containing protein</fullName>
    </recommendedName>
</protein>
<dbReference type="AlphaFoldDB" id="A0A5P2CWR1"/>
<dbReference type="GO" id="GO:0032259">
    <property type="term" value="P:methylation"/>
    <property type="evidence" value="ECO:0007669"/>
    <property type="project" value="UniProtKB-KW"/>
</dbReference>
<accession>A0A5P2CWR1</accession>
<dbReference type="InterPro" id="IPR029063">
    <property type="entry name" value="SAM-dependent_MTases_sf"/>
</dbReference>
<evidence type="ECO:0000256" key="1">
    <source>
        <dbReference type="ARBA" id="ARBA00022603"/>
    </source>
</evidence>
<dbReference type="CDD" id="cd02440">
    <property type="entry name" value="AdoMet_MTases"/>
    <property type="match status" value="1"/>
</dbReference>
<dbReference type="PANTHER" id="PTHR43861">
    <property type="entry name" value="TRANS-ACONITATE 2-METHYLTRANSFERASE-RELATED"/>
    <property type="match status" value="1"/>
</dbReference>
<sequence>MTFAQGYEFDAMSRRPLYGDVTQRLVDICAAPAGGVVVDVGCGSGLATQLLLERFDQVGSVVGVDPSPHELAIARARLTDPRVRLVQGRAQDVASLIGPVDVTVLSNVMHQIPATERAAVITGCHRMLRPGGRCAVNTLFYEGAVPSATRRFYASWLRTARAWLQQRGSDLVLERSRPVAMQTLTPQDHERLFTEAGFAEVTSEEVEYGWTLDDWEALCGYSVFIEGATGLTGPTGLALGSEALTAALHTTFRELELSEVPRRWLFVHGVN</sequence>
<dbReference type="GO" id="GO:0008168">
    <property type="term" value="F:methyltransferase activity"/>
    <property type="evidence" value="ECO:0007669"/>
    <property type="project" value="UniProtKB-KW"/>
</dbReference>
<dbReference type="SUPFAM" id="SSF53335">
    <property type="entry name" value="S-adenosyl-L-methionine-dependent methyltransferases"/>
    <property type="match status" value="1"/>
</dbReference>
<dbReference type="Pfam" id="PF13649">
    <property type="entry name" value="Methyltransf_25"/>
    <property type="match status" value="1"/>
</dbReference>
<feature type="domain" description="Methyltransferase" evidence="3">
    <location>
        <begin position="37"/>
        <end position="132"/>
    </location>
</feature>
<dbReference type="Proteomes" id="UP000325211">
    <property type="component" value="Chromosome"/>
</dbReference>
<dbReference type="PANTHER" id="PTHR43861:SF1">
    <property type="entry name" value="TRANS-ACONITATE 2-METHYLTRANSFERASE"/>
    <property type="match status" value="1"/>
</dbReference>
<gene>
    <name evidence="4" type="ORF">DEJ50_01410</name>
</gene>
<keyword evidence="1" id="KW-0489">Methyltransferase</keyword>
<evidence type="ECO:0000259" key="3">
    <source>
        <dbReference type="Pfam" id="PF13649"/>
    </source>
</evidence>
<name>A0A5P2CWR1_STRVZ</name>
<dbReference type="OrthoDB" id="9795634at2"/>
<dbReference type="GO" id="GO:0017000">
    <property type="term" value="P:antibiotic biosynthetic process"/>
    <property type="evidence" value="ECO:0007669"/>
    <property type="project" value="UniProtKB-ARBA"/>
</dbReference>
<dbReference type="EMBL" id="CP029190">
    <property type="protein sequence ID" value="QES46710.1"/>
    <property type="molecule type" value="Genomic_DNA"/>
</dbReference>
<evidence type="ECO:0000313" key="5">
    <source>
        <dbReference type="Proteomes" id="UP000325211"/>
    </source>
</evidence>
<evidence type="ECO:0000313" key="4">
    <source>
        <dbReference type="EMBL" id="QES46710.1"/>
    </source>
</evidence>
<evidence type="ECO:0000256" key="2">
    <source>
        <dbReference type="ARBA" id="ARBA00022679"/>
    </source>
</evidence>
<organism evidence="4 5">
    <name type="scientific">Streptomyces venezuelae</name>
    <dbReference type="NCBI Taxonomy" id="54571"/>
    <lineage>
        <taxon>Bacteria</taxon>
        <taxon>Bacillati</taxon>
        <taxon>Actinomycetota</taxon>
        <taxon>Actinomycetes</taxon>
        <taxon>Kitasatosporales</taxon>
        <taxon>Streptomycetaceae</taxon>
        <taxon>Streptomyces</taxon>
    </lineage>
</organism>
<dbReference type="Gene3D" id="3.40.50.150">
    <property type="entry name" value="Vaccinia Virus protein VP39"/>
    <property type="match status" value="1"/>
</dbReference>
<dbReference type="RefSeq" id="WP_150205590.1">
    <property type="nucleotide sequence ID" value="NZ_CP029190.1"/>
</dbReference>
<dbReference type="InterPro" id="IPR041698">
    <property type="entry name" value="Methyltransf_25"/>
</dbReference>
<reference evidence="4 5" key="1">
    <citation type="submission" date="2018-05" db="EMBL/GenBank/DDBJ databases">
        <title>Streptomyces venezuelae.</title>
        <authorList>
            <person name="Kim W."/>
            <person name="Lee N."/>
            <person name="Cho B.-K."/>
        </authorList>
    </citation>
    <scope>NUCLEOTIDE SEQUENCE [LARGE SCALE GENOMIC DNA]</scope>
    <source>
        <strain evidence="4 5">ATCC 21782</strain>
    </source>
</reference>
<keyword evidence="2" id="KW-0808">Transferase</keyword>